<dbReference type="GO" id="GO:0005737">
    <property type="term" value="C:cytoplasm"/>
    <property type="evidence" value="ECO:0007669"/>
    <property type="project" value="TreeGrafter"/>
</dbReference>
<keyword evidence="5 7" id="KW-0413">Isomerase</keyword>
<comment type="similarity">
    <text evidence="4 7">Belongs to the glucose-6-phosphate 1-epimerase family.</text>
</comment>
<dbReference type="GO" id="GO:0004034">
    <property type="term" value="F:aldose 1-epimerase activity"/>
    <property type="evidence" value="ECO:0007669"/>
    <property type="project" value="UniProtKB-EC"/>
</dbReference>
<evidence type="ECO:0000256" key="7">
    <source>
        <dbReference type="PIRNR" id="PIRNR016020"/>
    </source>
</evidence>
<comment type="catalytic activity">
    <reaction evidence="1">
        <text>alpha-D-glucose 6-phosphate = beta-D-glucose 6-phosphate</text>
        <dbReference type="Rhea" id="RHEA:16249"/>
        <dbReference type="ChEBI" id="CHEBI:58225"/>
        <dbReference type="ChEBI" id="CHEBI:58247"/>
        <dbReference type="EC" id="5.1.3.15"/>
    </reaction>
</comment>
<comment type="caution">
    <text evidence="10">The sequence shown here is derived from an EMBL/GenBank/DDBJ whole genome shotgun (WGS) entry which is preliminary data.</text>
</comment>
<dbReference type="EC" id="5.1.3.15" evidence="7"/>
<name>A0A815P3H3_9BILA</name>
<evidence type="ECO:0000256" key="2">
    <source>
        <dbReference type="ARBA" id="ARBA00001712"/>
    </source>
</evidence>
<dbReference type="InterPro" id="IPR014718">
    <property type="entry name" value="GH-type_carb-bd"/>
</dbReference>
<evidence type="ECO:0000256" key="6">
    <source>
        <dbReference type="ARBA" id="ARBA00045743"/>
    </source>
</evidence>
<feature type="active site" evidence="8">
    <location>
        <position position="255"/>
    </location>
</feature>
<dbReference type="GO" id="GO:0030246">
    <property type="term" value="F:carbohydrate binding"/>
    <property type="evidence" value="ECO:0007669"/>
    <property type="project" value="UniProtKB-UniRule"/>
</dbReference>
<comment type="catalytic activity">
    <reaction evidence="2">
        <text>alpha-D-galactose = beta-D-galactose</text>
        <dbReference type="Rhea" id="RHEA:28675"/>
        <dbReference type="ChEBI" id="CHEBI:27667"/>
        <dbReference type="ChEBI" id="CHEBI:28061"/>
        <dbReference type="EC" id="5.1.3.3"/>
    </reaction>
    <physiologicalReaction direction="right-to-left" evidence="2">
        <dbReference type="Rhea" id="RHEA:28677"/>
    </physiologicalReaction>
</comment>
<dbReference type="GO" id="GO:0047938">
    <property type="term" value="F:glucose-6-phosphate 1-epimerase activity"/>
    <property type="evidence" value="ECO:0007669"/>
    <property type="project" value="UniProtKB-UniRule"/>
</dbReference>
<evidence type="ECO:0000256" key="3">
    <source>
        <dbReference type="ARBA" id="ARBA00004947"/>
    </source>
</evidence>
<feature type="active site" evidence="8">
    <location>
        <position position="152"/>
    </location>
</feature>
<feature type="binding site" evidence="9">
    <location>
        <position position="78"/>
    </location>
    <ligand>
        <name>substrate</name>
    </ligand>
</feature>
<feature type="binding site" evidence="9">
    <location>
        <position position="83"/>
    </location>
    <ligand>
        <name>substrate</name>
    </ligand>
</feature>
<proteinExistence type="inferred from homology"/>
<dbReference type="PANTHER" id="PTHR11122:SF13">
    <property type="entry name" value="GLUCOSE-6-PHOSPHATE 1-EPIMERASE"/>
    <property type="match status" value="1"/>
</dbReference>
<protein>
    <recommendedName>
        <fullName evidence="7">glucose-6-phosphate 1-epimerase</fullName>
        <ecNumber evidence="7">5.1.3.15</ecNumber>
    </recommendedName>
</protein>
<evidence type="ECO:0000313" key="10">
    <source>
        <dbReference type="EMBL" id="CAF1443657.1"/>
    </source>
</evidence>
<dbReference type="InterPro" id="IPR008183">
    <property type="entry name" value="Aldose_1/G6P_1-epimerase"/>
</dbReference>
<evidence type="ECO:0000256" key="9">
    <source>
        <dbReference type="PIRSR" id="PIRSR016020-2"/>
    </source>
</evidence>
<dbReference type="EMBL" id="CAJNOE010001690">
    <property type="protein sequence ID" value="CAF1443657.1"/>
    <property type="molecule type" value="Genomic_DNA"/>
</dbReference>
<dbReference type="CDD" id="cd09020">
    <property type="entry name" value="D-hex-6-P-epi_like"/>
    <property type="match status" value="1"/>
</dbReference>
<dbReference type="AlphaFoldDB" id="A0A815P3H3"/>
<evidence type="ECO:0000313" key="11">
    <source>
        <dbReference type="Proteomes" id="UP000663860"/>
    </source>
</evidence>
<evidence type="ECO:0000256" key="8">
    <source>
        <dbReference type="PIRSR" id="PIRSR016020-1"/>
    </source>
</evidence>
<dbReference type="PANTHER" id="PTHR11122">
    <property type="entry name" value="APOSPORY-ASSOCIATED PROTEIN C-RELATED"/>
    <property type="match status" value="1"/>
</dbReference>
<feature type="binding site" evidence="9">
    <location>
        <position position="61"/>
    </location>
    <ligand>
        <name>substrate</name>
    </ligand>
</feature>
<dbReference type="InterPro" id="IPR025532">
    <property type="entry name" value="G6P_1-epimerase"/>
</dbReference>
<sequence length="282" mass="31937">MSIKEFEYKNGLPAIRLTHPNGSASVEFLLYGAHVLSWTVNDHELLFVSDQAIFEQGKAIRGGIPIVWPQFGPGLLPQHGFARVKPWRIGKTNTTDNVSIELHLSHDGDTLKIWPHKFNLTLHIRLTEKSFYQELIVDNRDDQTFEFTALFHTYFTVDNIKTTKISGLNNVTYLDKVDGGKTKTETNKIIEFTGETDRVYKEGGKNNNPISINNRIQVIGSNTMPDVVVWNPWQEKAKAAVDIGEHNYPKYVCVEVGHVSNSVQLDKDQTWKGSQELTLLTS</sequence>
<dbReference type="UniPathway" id="UPA00214"/>
<organism evidence="10 11">
    <name type="scientific">Adineta steineri</name>
    <dbReference type="NCBI Taxonomy" id="433720"/>
    <lineage>
        <taxon>Eukaryota</taxon>
        <taxon>Metazoa</taxon>
        <taxon>Spiralia</taxon>
        <taxon>Gnathifera</taxon>
        <taxon>Rotifera</taxon>
        <taxon>Eurotatoria</taxon>
        <taxon>Bdelloidea</taxon>
        <taxon>Adinetida</taxon>
        <taxon>Adinetidae</taxon>
        <taxon>Adineta</taxon>
    </lineage>
</organism>
<accession>A0A815P3H3</accession>
<evidence type="ECO:0000256" key="1">
    <source>
        <dbReference type="ARBA" id="ARBA00001096"/>
    </source>
</evidence>
<dbReference type="Pfam" id="PF01263">
    <property type="entry name" value="Aldose_epim"/>
    <property type="match status" value="1"/>
</dbReference>
<dbReference type="InterPro" id="IPR011013">
    <property type="entry name" value="Gal_mutarotase_sf_dom"/>
</dbReference>
<dbReference type="PIRSF" id="PIRSF016020">
    <property type="entry name" value="PHexose_mutarotase"/>
    <property type="match status" value="1"/>
</dbReference>
<reference evidence="10" key="1">
    <citation type="submission" date="2021-02" db="EMBL/GenBank/DDBJ databases">
        <authorList>
            <person name="Nowell W R."/>
        </authorList>
    </citation>
    <scope>NUCLEOTIDE SEQUENCE</scope>
</reference>
<dbReference type="GO" id="GO:0006012">
    <property type="term" value="P:galactose metabolic process"/>
    <property type="evidence" value="ECO:0007669"/>
    <property type="project" value="UniProtKB-UniPathway"/>
</dbReference>
<evidence type="ECO:0000256" key="4">
    <source>
        <dbReference type="ARBA" id="ARBA00005866"/>
    </source>
</evidence>
<evidence type="ECO:0000256" key="5">
    <source>
        <dbReference type="ARBA" id="ARBA00023235"/>
    </source>
</evidence>
<comment type="pathway">
    <text evidence="3">Carbohydrate metabolism; galactose metabolism.</text>
</comment>
<dbReference type="SUPFAM" id="SSF74650">
    <property type="entry name" value="Galactose mutarotase-like"/>
    <property type="match status" value="1"/>
</dbReference>
<comment type="function">
    <text evidence="6">Mutarotase that catalyzes the interconversion of beta-D-galactose and alpha-D-galactose during galactose metabolism. Beta-D-galactose is metabolized in the liver into glucose 1-phosphate, the primary metabolic fuel, by the action of four enzymes that constitute the Leloir pathway: GALM, GALK1 (galactokinase), GALT (galactose-1-phosphate uridylyltransferase) and GALE (UDP-galactose-4'-epimerase). Involved in the maintenance of the equilibrium between the beta- and alpha-anomers of galactose, therefore ensuring a sufficient supply of the alpha-anomer for GALK1. Also active on D-glucose although shows a preference for galactose over glucose.</text>
</comment>
<gene>
    <name evidence="10" type="ORF">IZO911_LOCUS41949</name>
</gene>
<dbReference type="Gene3D" id="2.70.98.10">
    <property type="match status" value="1"/>
</dbReference>
<dbReference type="Proteomes" id="UP000663860">
    <property type="component" value="Unassembled WGS sequence"/>
</dbReference>